<dbReference type="RefSeq" id="WP_067386504.1">
    <property type="nucleotide sequence ID" value="NZ_CP015839.1"/>
</dbReference>
<dbReference type="GO" id="GO:0004622">
    <property type="term" value="F:phosphatidylcholine lysophospholipase activity"/>
    <property type="evidence" value="ECO:0007669"/>
    <property type="project" value="TreeGrafter"/>
</dbReference>
<feature type="signal peptide" evidence="1">
    <location>
        <begin position="1"/>
        <end position="19"/>
    </location>
</feature>
<accession>A0A1A9F446</accession>
<dbReference type="InterPro" id="IPR051532">
    <property type="entry name" value="Ester_Hydrolysis_Enzymes"/>
</dbReference>
<dbReference type="SUPFAM" id="SSF52266">
    <property type="entry name" value="SGNH hydrolase"/>
    <property type="match status" value="1"/>
</dbReference>
<protein>
    <submittedName>
        <fullName evidence="3">Arylesterase</fullName>
    </submittedName>
</protein>
<reference evidence="3 4" key="2">
    <citation type="journal article" date="2018" name="Int. J. Syst. Evol. Microbiol.">
        <title>Marinobacterium aestuarii sp. nov., a benzene-degrading marine bacterium isolated from estuary sediment.</title>
        <authorList>
            <person name="Bae S.S."/>
            <person name="Jung J."/>
            <person name="Chung D."/>
            <person name="Baek K."/>
        </authorList>
    </citation>
    <scope>NUCLEOTIDE SEQUENCE [LARGE SCALE GENOMIC DNA]</scope>
    <source>
        <strain evidence="3 4">ST58-10</strain>
    </source>
</reference>
<name>A0A1A9F446_9GAMM</name>
<sequence>MFRLLLFVCVLLVPGTGAAQSILVLGDSLSAAYGMPVEQGWVALMHQRITQQSADIEVVNASISGETTQGGITRLPALLAQHEPDILILELGANDGLRGTPLPAIRQNLSHLITLGQEAGARVLLLGIRLPPNYGPRYSDGFYSIFAELSESQQVARVPFLMDGVALDRALMQSDGLHPNSEAQPRLLENVWTQLDVLLQELLPAPATQAVTEAG</sequence>
<keyword evidence="4" id="KW-1185">Reference proteome</keyword>
<dbReference type="Gene3D" id="3.40.50.1110">
    <property type="entry name" value="SGNH hydrolase"/>
    <property type="match status" value="1"/>
</dbReference>
<dbReference type="AlphaFoldDB" id="A0A1A9F446"/>
<dbReference type="PANTHER" id="PTHR30383">
    <property type="entry name" value="THIOESTERASE 1/PROTEASE 1/LYSOPHOSPHOLIPASE L1"/>
    <property type="match status" value="1"/>
</dbReference>
<organism evidence="3 4">
    <name type="scientific">Marinobacterium aestuarii</name>
    <dbReference type="NCBI Taxonomy" id="1821621"/>
    <lineage>
        <taxon>Bacteria</taxon>
        <taxon>Pseudomonadati</taxon>
        <taxon>Pseudomonadota</taxon>
        <taxon>Gammaproteobacteria</taxon>
        <taxon>Oceanospirillales</taxon>
        <taxon>Oceanospirillaceae</taxon>
        <taxon>Marinobacterium</taxon>
    </lineage>
</organism>
<feature type="chain" id="PRO_5008386697" evidence="1">
    <location>
        <begin position="20"/>
        <end position="215"/>
    </location>
</feature>
<dbReference type="OrthoDB" id="9786188at2"/>
<evidence type="ECO:0000313" key="4">
    <source>
        <dbReference type="Proteomes" id="UP000078070"/>
    </source>
</evidence>
<reference evidence="4" key="1">
    <citation type="submission" date="2016-05" db="EMBL/GenBank/DDBJ databases">
        <authorList>
            <person name="Baek K."/>
            <person name="Yang S.-J."/>
        </authorList>
    </citation>
    <scope>NUCLEOTIDE SEQUENCE [LARGE SCALE GENOMIC DNA]</scope>
    <source>
        <strain evidence="4">ST58-10</strain>
    </source>
</reference>
<proteinExistence type="predicted"/>
<dbReference type="EMBL" id="CP015839">
    <property type="protein sequence ID" value="ANG64842.1"/>
    <property type="molecule type" value="Genomic_DNA"/>
</dbReference>
<keyword evidence="1" id="KW-0732">Signal</keyword>
<feature type="domain" description="SGNH hydrolase-type esterase" evidence="2">
    <location>
        <begin position="24"/>
        <end position="182"/>
    </location>
</feature>
<dbReference type="InterPro" id="IPR013830">
    <property type="entry name" value="SGNH_hydro"/>
</dbReference>
<dbReference type="PANTHER" id="PTHR30383:SF24">
    <property type="entry name" value="THIOESTERASE 1_PROTEASE 1_LYSOPHOSPHOLIPASE L1"/>
    <property type="match status" value="1"/>
</dbReference>
<dbReference type="Proteomes" id="UP000078070">
    <property type="component" value="Chromosome"/>
</dbReference>
<gene>
    <name evidence="3" type="ORF">A8C75_21755</name>
</gene>
<evidence type="ECO:0000313" key="3">
    <source>
        <dbReference type="EMBL" id="ANG64842.1"/>
    </source>
</evidence>
<dbReference type="InterPro" id="IPR036514">
    <property type="entry name" value="SGNH_hydro_sf"/>
</dbReference>
<dbReference type="KEGG" id="mars:A8C75_21755"/>
<evidence type="ECO:0000259" key="2">
    <source>
        <dbReference type="Pfam" id="PF13472"/>
    </source>
</evidence>
<dbReference type="Pfam" id="PF13472">
    <property type="entry name" value="Lipase_GDSL_2"/>
    <property type="match status" value="1"/>
</dbReference>
<dbReference type="STRING" id="1821621.A8C75_21755"/>
<dbReference type="CDD" id="cd01822">
    <property type="entry name" value="Lysophospholipase_L1_like"/>
    <property type="match status" value="1"/>
</dbReference>
<evidence type="ECO:0000256" key="1">
    <source>
        <dbReference type="SAM" id="SignalP"/>
    </source>
</evidence>